<evidence type="ECO:0000313" key="8">
    <source>
        <dbReference type="Proteomes" id="UP000824140"/>
    </source>
</evidence>
<dbReference type="InterPro" id="IPR000415">
    <property type="entry name" value="Nitroreductase-like"/>
</dbReference>
<dbReference type="PANTHER" id="PTHR43425:SF2">
    <property type="entry name" value="OXYGEN-INSENSITIVE NADPH NITROREDUCTASE"/>
    <property type="match status" value="1"/>
</dbReference>
<evidence type="ECO:0000256" key="3">
    <source>
        <dbReference type="ARBA" id="ARBA00022643"/>
    </source>
</evidence>
<sequence length="246" mass="27742">MNETLRQIEARKSVRAFEDREIPEADKTAILHAATMGPTAGNQQLYTILDITDPALRARLAETCDHQPFIASAKMALIFCADCQKWYDAFLDADCQPRKPRAGDLLLAVSDAVIAAQNAVAAAESLGIGSCYIGDVMENCETHRALLHLPEYVFPAAMLVFGYPTEQQKQRQKPERVALRHIVHENGYRSMGAGELREMFAGKAAARPYEEWMRAFCERKYNADFSREMSRSVETYLESFLANRER</sequence>
<dbReference type="GO" id="GO:0016491">
    <property type="term" value="F:oxidoreductase activity"/>
    <property type="evidence" value="ECO:0007669"/>
    <property type="project" value="UniProtKB-UniRule"/>
</dbReference>
<evidence type="ECO:0000259" key="6">
    <source>
        <dbReference type="Pfam" id="PF00881"/>
    </source>
</evidence>
<evidence type="ECO:0000256" key="1">
    <source>
        <dbReference type="ARBA" id="ARBA00008366"/>
    </source>
</evidence>
<dbReference type="InterPro" id="IPR016446">
    <property type="entry name" value="Flavin_OxRdtase_Frp"/>
</dbReference>
<reference evidence="7" key="2">
    <citation type="journal article" date="2021" name="PeerJ">
        <title>Extensive microbial diversity within the chicken gut microbiome revealed by metagenomics and culture.</title>
        <authorList>
            <person name="Gilroy R."/>
            <person name="Ravi A."/>
            <person name="Getino M."/>
            <person name="Pursley I."/>
            <person name="Horton D.L."/>
            <person name="Alikhan N.F."/>
            <person name="Baker D."/>
            <person name="Gharbi K."/>
            <person name="Hall N."/>
            <person name="Watson M."/>
            <person name="Adriaenssens E.M."/>
            <person name="Foster-Nyarko E."/>
            <person name="Jarju S."/>
            <person name="Secka A."/>
            <person name="Antonio M."/>
            <person name="Oren A."/>
            <person name="Chaudhuri R.R."/>
            <person name="La Ragione R."/>
            <person name="Hildebrand F."/>
            <person name="Pallen M.J."/>
        </authorList>
    </citation>
    <scope>NUCLEOTIDE SEQUENCE</scope>
    <source>
        <strain evidence="7">13766</strain>
    </source>
</reference>
<dbReference type="Proteomes" id="UP000824140">
    <property type="component" value="Unassembled WGS sequence"/>
</dbReference>
<protein>
    <submittedName>
        <fullName evidence="7">Nitroreductase family protein</fullName>
    </submittedName>
</protein>
<reference evidence="7" key="1">
    <citation type="submission" date="2020-10" db="EMBL/GenBank/DDBJ databases">
        <authorList>
            <person name="Gilroy R."/>
        </authorList>
    </citation>
    <scope>NUCLEOTIDE SEQUENCE</scope>
    <source>
        <strain evidence="7">13766</strain>
    </source>
</reference>
<keyword evidence="4 5" id="KW-0560">Oxidoreductase</keyword>
<name>A0A9D1G0Y3_9FIRM</name>
<dbReference type="AlphaFoldDB" id="A0A9D1G0Y3"/>
<dbReference type="InterPro" id="IPR029479">
    <property type="entry name" value="Nitroreductase"/>
</dbReference>
<evidence type="ECO:0000313" key="7">
    <source>
        <dbReference type="EMBL" id="HIS92450.1"/>
    </source>
</evidence>
<keyword evidence="3 5" id="KW-0288">FMN</keyword>
<proteinExistence type="inferred from homology"/>
<evidence type="ECO:0000256" key="2">
    <source>
        <dbReference type="ARBA" id="ARBA00022630"/>
    </source>
</evidence>
<feature type="domain" description="Nitroreductase" evidence="6">
    <location>
        <begin position="8"/>
        <end position="163"/>
    </location>
</feature>
<keyword evidence="2 5" id="KW-0285">Flavoprotein</keyword>
<accession>A0A9D1G0Y3</accession>
<dbReference type="EMBL" id="DVJN01000108">
    <property type="protein sequence ID" value="HIS92450.1"/>
    <property type="molecule type" value="Genomic_DNA"/>
</dbReference>
<dbReference type="Gene3D" id="3.40.109.10">
    <property type="entry name" value="NADH Oxidase"/>
    <property type="match status" value="1"/>
</dbReference>
<comment type="caution">
    <text evidence="7">The sequence shown here is derived from an EMBL/GenBank/DDBJ whole genome shotgun (WGS) entry which is preliminary data.</text>
</comment>
<evidence type="ECO:0000256" key="4">
    <source>
        <dbReference type="ARBA" id="ARBA00023002"/>
    </source>
</evidence>
<evidence type="ECO:0000256" key="5">
    <source>
        <dbReference type="PIRNR" id="PIRNR005426"/>
    </source>
</evidence>
<dbReference type="PIRSF" id="PIRSF005426">
    <property type="entry name" value="Frp"/>
    <property type="match status" value="1"/>
</dbReference>
<dbReference type="SUPFAM" id="SSF55469">
    <property type="entry name" value="FMN-dependent nitroreductase-like"/>
    <property type="match status" value="1"/>
</dbReference>
<gene>
    <name evidence="7" type="ORF">IAA84_05465</name>
</gene>
<dbReference type="PANTHER" id="PTHR43425">
    <property type="entry name" value="OXYGEN-INSENSITIVE NADPH NITROREDUCTASE"/>
    <property type="match status" value="1"/>
</dbReference>
<organism evidence="7 8">
    <name type="scientific">Candidatus Alectryocaccomicrobium excrementavium</name>
    <dbReference type="NCBI Taxonomy" id="2840668"/>
    <lineage>
        <taxon>Bacteria</taxon>
        <taxon>Bacillati</taxon>
        <taxon>Bacillota</taxon>
        <taxon>Clostridia</taxon>
        <taxon>Candidatus Alectryocaccomicrobium</taxon>
    </lineage>
</organism>
<dbReference type="Pfam" id="PF00881">
    <property type="entry name" value="Nitroreductase"/>
    <property type="match status" value="1"/>
</dbReference>
<keyword evidence="5" id="KW-0521">NADP</keyword>
<comment type="similarity">
    <text evidence="1 5">Belongs to the flavin oxidoreductase frp family.</text>
</comment>